<gene>
    <name evidence="4" type="primary">PSMD6_1</name>
    <name evidence="4" type="ORF">Ciccas_003130</name>
</gene>
<organism evidence="4 5">
    <name type="scientific">Cichlidogyrus casuarinus</name>
    <dbReference type="NCBI Taxonomy" id="1844966"/>
    <lineage>
        <taxon>Eukaryota</taxon>
        <taxon>Metazoa</taxon>
        <taxon>Spiralia</taxon>
        <taxon>Lophotrochozoa</taxon>
        <taxon>Platyhelminthes</taxon>
        <taxon>Monogenea</taxon>
        <taxon>Monopisthocotylea</taxon>
        <taxon>Dactylogyridea</taxon>
        <taxon>Ancyrocephalidae</taxon>
        <taxon>Cichlidogyrus</taxon>
    </lineage>
</organism>
<dbReference type="PANTHER" id="PTHR14145">
    <property type="entry name" value="26S PROTESOME SUBUNIT 6"/>
    <property type="match status" value="1"/>
</dbReference>
<accession>A0ABD2QF98</accession>
<dbReference type="Pfam" id="PF01399">
    <property type="entry name" value="PCI"/>
    <property type="match status" value="1"/>
</dbReference>
<proteinExistence type="inferred from homology"/>
<dbReference type="InterPro" id="IPR019585">
    <property type="entry name" value="Rpn7/CSN1"/>
</dbReference>
<evidence type="ECO:0000313" key="5">
    <source>
        <dbReference type="Proteomes" id="UP001626550"/>
    </source>
</evidence>
<evidence type="ECO:0000256" key="1">
    <source>
        <dbReference type="ARBA" id="ARBA00005717"/>
    </source>
</evidence>
<dbReference type="SMART" id="SM00088">
    <property type="entry name" value="PINT"/>
    <property type="match status" value="1"/>
</dbReference>
<keyword evidence="4" id="KW-0647">Proteasome</keyword>
<evidence type="ECO:0000256" key="2">
    <source>
        <dbReference type="ARBA" id="ARBA00014932"/>
    </source>
</evidence>
<dbReference type="InterPro" id="IPR000717">
    <property type="entry name" value="PCI_dom"/>
</dbReference>
<dbReference type="Gene3D" id="1.25.40.570">
    <property type="match status" value="1"/>
</dbReference>
<protein>
    <recommendedName>
        <fullName evidence="2">26S proteasome non-ATPase regulatory subunit 6</fullName>
    </recommendedName>
</protein>
<reference evidence="4 5" key="1">
    <citation type="submission" date="2024-11" db="EMBL/GenBank/DDBJ databases">
        <title>Adaptive evolution of stress response genes in parasites aligns with host niche diversity.</title>
        <authorList>
            <person name="Hahn C."/>
            <person name="Resl P."/>
        </authorList>
    </citation>
    <scope>NUCLEOTIDE SEQUENCE [LARGE SCALE GENOMIC DNA]</scope>
    <source>
        <strain evidence="4">EGGRZ-B1_66</strain>
        <tissue evidence="4">Body</tissue>
    </source>
</reference>
<keyword evidence="5" id="KW-1185">Reference proteome</keyword>
<dbReference type="SUPFAM" id="SSF46785">
    <property type="entry name" value="Winged helix' DNA-binding domain"/>
    <property type="match status" value="1"/>
</dbReference>
<dbReference type="EMBL" id="JBJKFK010000274">
    <property type="protein sequence ID" value="KAL3318209.1"/>
    <property type="molecule type" value="Genomic_DNA"/>
</dbReference>
<dbReference type="AlphaFoldDB" id="A0ABD2QF98"/>
<dbReference type="PROSITE" id="PS50250">
    <property type="entry name" value="PCI"/>
    <property type="match status" value="1"/>
</dbReference>
<dbReference type="GO" id="GO:0000502">
    <property type="term" value="C:proteasome complex"/>
    <property type="evidence" value="ECO:0007669"/>
    <property type="project" value="UniProtKB-KW"/>
</dbReference>
<evidence type="ECO:0000313" key="4">
    <source>
        <dbReference type="EMBL" id="KAL3318209.1"/>
    </source>
</evidence>
<dbReference type="Proteomes" id="UP001626550">
    <property type="component" value="Unassembled WGS sequence"/>
</dbReference>
<name>A0ABD2QF98_9PLAT</name>
<feature type="domain" description="PCI" evidence="3">
    <location>
        <begin position="1"/>
        <end position="80"/>
    </location>
</feature>
<comment type="caution">
    <text evidence="4">The sequence shown here is derived from an EMBL/GenBank/DDBJ whole genome shotgun (WGS) entry which is preliminary data.</text>
</comment>
<dbReference type="PANTHER" id="PTHR14145:SF1">
    <property type="entry name" value="26S PROTEASOME NON-ATPASE REGULATORY SUBUNIT 6"/>
    <property type="match status" value="1"/>
</dbReference>
<comment type="similarity">
    <text evidence="1">Belongs to the proteasome subunit S10 family.</text>
</comment>
<dbReference type="InterPro" id="IPR049549">
    <property type="entry name" value="RPN7_PSMD6_C"/>
</dbReference>
<dbReference type="InterPro" id="IPR036390">
    <property type="entry name" value="WH_DNA-bd_sf"/>
</dbReference>
<dbReference type="Pfam" id="PF21154">
    <property type="entry name" value="RPN7_PSMD6_C"/>
    <property type="match status" value="1"/>
</dbReference>
<evidence type="ECO:0000259" key="3">
    <source>
        <dbReference type="PROSITE" id="PS50250"/>
    </source>
</evidence>
<sequence length="108" mass="12407">MSEDRYLAPHERFYIREMRVLAYTQHLNSYSSISMQSMATTFGVGLQFLDQELARLIAAGRLLCKIDKVAWIVITSRCDSVNSKYQSLIKHGDVLLNRVQKLSQVINI</sequence>